<evidence type="ECO:0000313" key="2">
    <source>
        <dbReference type="EMBL" id="SMH27595.1"/>
    </source>
</evidence>
<dbReference type="OrthoDB" id="1767844at2"/>
<evidence type="ECO:0000313" key="3">
    <source>
        <dbReference type="Proteomes" id="UP000193435"/>
    </source>
</evidence>
<proteinExistence type="predicted"/>
<dbReference type="SUPFAM" id="SSF88946">
    <property type="entry name" value="Sigma2 domain of RNA polymerase sigma factors"/>
    <property type="match status" value="1"/>
</dbReference>
<dbReference type="AlphaFoldDB" id="A0A1X7MSB4"/>
<dbReference type="GO" id="GO:0006352">
    <property type="term" value="P:DNA-templated transcription initiation"/>
    <property type="evidence" value="ECO:0007669"/>
    <property type="project" value="InterPro"/>
</dbReference>
<dbReference type="RefSeq" id="WP_085558975.1">
    <property type="nucleotide sequence ID" value="NZ_FOAH01000032.1"/>
</dbReference>
<name>A0A1X7MSB4_9LACT</name>
<dbReference type="EMBL" id="FXBJ01000002">
    <property type="protein sequence ID" value="SMH27595.1"/>
    <property type="molecule type" value="Genomic_DNA"/>
</dbReference>
<reference evidence="2 3" key="1">
    <citation type="submission" date="2017-04" db="EMBL/GenBank/DDBJ databases">
        <authorList>
            <person name="Afonso C.L."/>
            <person name="Miller P.J."/>
            <person name="Scott M.A."/>
            <person name="Spackman E."/>
            <person name="Goraichik I."/>
            <person name="Dimitrov K.M."/>
            <person name="Suarez D.L."/>
            <person name="Swayne D.E."/>
        </authorList>
    </citation>
    <scope>NUCLEOTIDE SEQUENCE [LARGE SCALE GENOMIC DNA]</scope>
    <source>
        <strain evidence="2 3">LMG26642</strain>
    </source>
</reference>
<evidence type="ECO:0000256" key="1">
    <source>
        <dbReference type="SAM" id="Coils"/>
    </source>
</evidence>
<dbReference type="GO" id="GO:0003700">
    <property type="term" value="F:DNA-binding transcription factor activity"/>
    <property type="evidence" value="ECO:0007669"/>
    <property type="project" value="InterPro"/>
</dbReference>
<dbReference type="Proteomes" id="UP000193435">
    <property type="component" value="Unassembled WGS sequence"/>
</dbReference>
<accession>A0A1X7MSB4</accession>
<keyword evidence="3" id="KW-1185">Reference proteome</keyword>
<feature type="coiled-coil region" evidence="1">
    <location>
        <begin position="102"/>
        <end position="157"/>
    </location>
</feature>
<dbReference type="InterPro" id="IPR014284">
    <property type="entry name" value="RNA_pol_sigma-70_dom"/>
</dbReference>
<gene>
    <name evidence="2" type="ORF">SAMN04488700_0713</name>
</gene>
<dbReference type="NCBIfam" id="TIGR02937">
    <property type="entry name" value="sigma70-ECF"/>
    <property type="match status" value="1"/>
</dbReference>
<dbReference type="Gene3D" id="1.10.1740.10">
    <property type="match status" value="1"/>
</dbReference>
<dbReference type="InterPro" id="IPR013325">
    <property type="entry name" value="RNA_pol_sigma_r2"/>
</dbReference>
<protein>
    <submittedName>
        <fullName evidence="2">RNA polymerase sporulation-specific sigma factor</fullName>
    </submittedName>
</protein>
<organism evidence="2 3">
    <name type="scientific">Carnobacterium iners</name>
    <dbReference type="NCBI Taxonomy" id="1073423"/>
    <lineage>
        <taxon>Bacteria</taxon>
        <taxon>Bacillati</taxon>
        <taxon>Bacillota</taxon>
        <taxon>Bacilli</taxon>
        <taxon>Lactobacillales</taxon>
        <taxon>Carnobacteriaceae</taxon>
        <taxon>Carnobacterium</taxon>
    </lineage>
</organism>
<keyword evidence="1" id="KW-0175">Coiled coil</keyword>
<sequence>MLENDDLFTQMSDNEIITVIKNGDNTPFDVIFRRYHALSVKITKDFYLKSFESDDFLQEARMVFNKTIHTFNSEKGHTFGNFYKLNLKHHIYSLVRKDMAKKRIIEKNAESLEEMLESQQGMQYILQGKDQLPTIEILQVRERLADYQDTLSEFEQRVFLDFIHNKDVESISSNLNCDALQVKNALDRCKRKLKQLLE</sequence>
<dbReference type="STRING" id="1073423.SAMN04488700_0713"/>